<dbReference type="EMBL" id="QOIL01000003">
    <property type="protein sequence ID" value="RCG32283.1"/>
    <property type="molecule type" value="Genomic_DNA"/>
</dbReference>
<dbReference type="RefSeq" id="WP_114027899.1">
    <property type="nucleotide sequence ID" value="NZ_QOIL01000003.1"/>
</dbReference>
<dbReference type="OrthoDB" id="3540001at2"/>
<reference evidence="1 2" key="1">
    <citation type="submission" date="2018-06" db="EMBL/GenBank/DDBJ databases">
        <title>Sphaerisporangium craniellae sp. nov., isolated from a marine sponge in the South China Sea.</title>
        <authorList>
            <person name="Li L."/>
        </authorList>
    </citation>
    <scope>NUCLEOTIDE SEQUENCE [LARGE SCALE GENOMIC DNA]</scope>
    <source>
        <strain evidence="1 2">CCTCC AA 208026</strain>
    </source>
</reference>
<keyword evidence="2" id="KW-1185">Reference proteome</keyword>
<sequence>MDTTFEPPAEDGPKDDRALAEMHYQDAVQAYGYIGYDNLTAAEINARTRVERLADAQLSMLQAMYHELRHGHDQAAAQTAALTEHSRALSEHADAMDKLHGALLEHADTLSRYRSRG</sequence>
<proteinExistence type="predicted"/>
<protein>
    <submittedName>
        <fullName evidence="1">Uncharacterized protein</fullName>
    </submittedName>
</protein>
<dbReference type="Proteomes" id="UP000253094">
    <property type="component" value="Unassembled WGS sequence"/>
</dbReference>
<dbReference type="AlphaFoldDB" id="A0A367FPF6"/>
<accession>A0A367FPF6</accession>
<organism evidence="1 2">
    <name type="scientific">Sphaerisporangium album</name>
    <dbReference type="NCBI Taxonomy" id="509200"/>
    <lineage>
        <taxon>Bacteria</taxon>
        <taxon>Bacillati</taxon>
        <taxon>Actinomycetota</taxon>
        <taxon>Actinomycetes</taxon>
        <taxon>Streptosporangiales</taxon>
        <taxon>Streptosporangiaceae</taxon>
        <taxon>Sphaerisporangium</taxon>
    </lineage>
</organism>
<gene>
    <name evidence="1" type="ORF">DQ384_07230</name>
</gene>
<evidence type="ECO:0000313" key="1">
    <source>
        <dbReference type="EMBL" id="RCG32283.1"/>
    </source>
</evidence>
<evidence type="ECO:0000313" key="2">
    <source>
        <dbReference type="Proteomes" id="UP000253094"/>
    </source>
</evidence>
<comment type="caution">
    <text evidence="1">The sequence shown here is derived from an EMBL/GenBank/DDBJ whole genome shotgun (WGS) entry which is preliminary data.</text>
</comment>
<name>A0A367FPF6_9ACTN</name>